<name>A0AAD9LTU7_9PEZI</name>
<protein>
    <submittedName>
        <fullName evidence="2">Uncharacterized protein</fullName>
    </submittedName>
</protein>
<dbReference type="AlphaFoldDB" id="A0AAD9LTU7"/>
<proteinExistence type="predicted"/>
<keyword evidence="3" id="KW-1185">Reference proteome</keyword>
<dbReference type="EMBL" id="MU843085">
    <property type="protein sequence ID" value="KAK2021701.1"/>
    <property type="molecule type" value="Genomic_DNA"/>
</dbReference>
<feature type="region of interest" description="Disordered" evidence="1">
    <location>
        <begin position="29"/>
        <end position="140"/>
    </location>
</feature>
<evidence type="ECO:0000313" key="3">
    <source>
        <dbReference type="Proteomes" id="UP001232148"/>
    </source>
</evidence>
<feature type="compositionally biased region" description="Basic and acidic residues" evidence="1">
    <location>
        <begin position="97"/>
        <end position="117"/>
    </location>
</feature>
<sequence>MSAKINLIRGADGQLLYKASDGHWYPYSSMAHSSPSHDSSQQYMHDSTHSQRSTQQEEPQYNDEDCEAGSFQGDSYINESRKPTSSTRGQSKKRVLKYVEDQRKEREHRDEPRDNSRSRRRTHKKSIKKDIEKILGPLKS</sequence>
<feature type="compositionally biased region" description="Polar residues" evidence="1">
    <location>
        <begin position="50"/>
        <end position="59"/>
    </location>
</feature>
<evidence type="ECO:0000313" key="2">
    <source>
        <dbReference type="EMBL" id="KAK2021701.1"/>
    </source>
</evidence>
<feature type="compositionally biased region" description="Basic residues" evidence="1">
    <location>
        <begin position="118"/>
        <end position="127"/>
    </location>
</feature>
<evidence type="ECO:0000256" key="1">
    <source>
        <dbReference type="SAM" id="MobiDB-lite"/>
    </source>
</evidence>
<organism evidence="2 3">
    <name type="scientific">Colletotrichum zoysiae</name>
    <dbReference type="NCBI Taxonomy" id="1216348"/>
    <lineage>
        <taxon>Eukaryota</taxon>
        <taxon>Fungi</taxon>
        <taxon>Dikarya</taxon>
        <taxon>Ascomycota</taxon>
        <taxon>Pezizomycotina</taxon>
        <taxon>Sordariomycetes</taxon>
        <taxon>Hypocreomycetidae</taxon>
        <taxon>Glomerellales</taxon>
        <taxon>Glomerellaceae</taxon>
        <taxon>Colletotrichum</taxon>
        <taxon>Colletotrichum graminicola species complex</taxon>
    </lineage>
</organism>
<accession>A0AAD9LTU7</accession>
<comment type="caution">
    <text evidence="2">The sequence shown here is derived from an EMBL/GenBank/DDBJ whole genome shotgun (WGS) entry which is preliminary data.</text>
</comment>
<gene>
    <name evidence="2" type="ORF">LX32DRAFT_234825</name>
</gene>
<feature type="compositionally biased region" description="Low complexity" evidence="1">
    <location>
        <begin position="29"/>
        <end position="44"/>
    </location>
</feature>
<dbReference type="Proteomes" id="UP001232148">
    <property type="component" value="Unassembled WGS sequence"/>
</dbReference>
<feature type="compositionally biased region" description="Polar residues" evidence="1">
    <location>
        <begin position="72"/>
        <end position="89"/>
    </location>
</feature>
<reference evidence="2" key="1">
    <citation type="submission" date="2021-06" db="EMBL/GenBank/DDBJ databases">
        <title>Comparative genomics, transcriptomics and evolutionary studies reveal genomic signatures of adaptation to plant cell wall in hemibiotrophic fungi.</title>
        <authorList>
            <consortium name="DOE Joint Genome Institute"/>
            <person name="Baroncelli R."/>
            <person name="Diaz J.F."/>
            <person name="Benocci T."/>
            <person name="Peng M."/>
            <person name="Battaglia E."/>
            <person name="Haridas S."/>
            <person name="Andreopoulos W."/>
            <person name="Labutti K."/>
            <person name="Pangilinan J."/>
            <person name="Floch G.L."/>
            <person name="Makela M.R."/>
            <person name="Henrissat B."/>
            <person name="Grigoriev I.V."/>
            <person name="Crouch J.A."/>
            <person name="De Vries R.P."/>
            <person name="Sukno S.A."/>
            <person name="Thon M.R."/>
        </authorList>
    </citation>
    <scope>NUCLEOTIDE SEQUENCE</scope>
    <source>
        <strain evidence="2">MAFF235873</strain>
    </source>
</reference>